<keyword evidence="3" id="KW-0132">Cell division</keyword>
<dbReference type="GO" id="GO:0009898">
    <property type="term" value="C:cytoplasmic side of plasma membrane"/>
    <property type="evidence" value="ECO:0007669"/>
    <property type="project" value="TreeGrafter"/>
</dbReference>
<dbReference type="EMBL" id="JAMBOL010000003">
    <property type="protein sequence ID" value="MCM3713741.1"/>
    <property type="molecule type" value="Genomic_DNA"/>
</dbReference>
<dbReference type="Proteomes" id="UP001139179">
    <property type="component" value="Unassembled WGS sequence"/>
</dbReference>
<dbReference type="PANTHER" id="PTHR43384">
    <property type="entry name" value="SEPTUM SITE-DETERMINING PROTEIN MIND HOMOLOG, CHLOROPLASTIC-RELATED"/>
    <property type="match status" value="1"/>
</dbReference>
<keyword evidence="5 10" id="KW-0067">ATP-binding</keyword>
<evidence type="ECO:0000256" key="6">
    <source>
        <dbReference type="ARBA" id="ARBA00023210"/>
    </source>
</evidence>
<dbReference type="NCBIfam" id="TIGR01968">
    <property type="entry name" value="minD_bact"/>
    <property type="match status" value="1"/>
</dbReference>
<dbReference type="SUPFAM" id="SSF52540">
    <property type="entry name" value="P-loop containing nucleoside triphosphate hydrolases"/>
    <property type="match status" value="1"/>
</dbReference>
<evidence type="ECO:0000256" key="1">
    <source>
        <dbReference type="ARBA" id="ARBA00010257"/>
    </source>
</evidence>
<feature type="domain" description="AAA" evidence="11">
    <location>
        <begin position="2"/>
        <end position="163"/>
    </location>
</feature>
<dbReference type="PANTHER" id="PTHR43384:SF6">
    <property type="entry name" value="SEPTUM SITE-DETERMINING PROTEIN MIND HOMOLOG, CHLOROPLASTIC"/>
    <property type="match status" value="1"/>
</dbReference>
<dbReference type="InterPro" id="IPR025669">
    <property type="entry name" value="AAA_dom"/>
</dbReference>
<comment type="caution">
    <text evidence="12">The sequence shown here is derived from an EMBL/GenBank/DDBJ whole genome shotgun (WGS) entry which is preliminary data.</text>
</comment>
<organism evidence="12 13">
    <name type="scientific">Halalkalibacter oceani</name>
    <dbReference type="NCBI Taxonomy" id="1653776"/>
    <lineage>
        <taxon>Bacteria</taxon>
        <taxon>Bacillati</taxon>
        <taxon>Bacillota</taxon>
        <taxon>Bacilli</taxon>
        <taxon>Bacillales</taxon>
        <taxon>Bacillaceae</taxon>
        <taxon>Halalkalibacter</taxon>
    </lineage>
</organism>
<keyword evidence="13" id="KW-1185">Reference proteome</keyword>
<dbReference type="RefSeq" id="WP_251222534.1">
    <property type="nucleotide sequence ID" value="NZ_JAMBOL010000003.1"/>
</dbReference>
<comment type="similarity">
    <text evidence="1">Belongs to the ParA family. MinD subfamily.</text>
</comment>
<dbReference type="GO" id="GO:0005524">
    <property type="term" value="F:ATP binding"/>
    <property type="evidence" value="ECO:0007669"/>
    <property type="project" value="UniProtKB-KW"/>
</dbReference>
<evidence type="ECO:0000256" key="9">
    <source>
        <dbReference type="ARBA" id="ARBA00032845"/>
    </source>
</evidence>
<dbReference type="PIRSF" id="PIRSF003092">
    <property type="entry name" value="MinD"/>
    <property type="match status" value="1"/>
</dbReference>
<comment type="function">
    <text evidence="8">ATPase required for the correct placement of the division site. Cell division inhibitors MinC and MinD act in concert to form an inhibitor capable of blocking formation of the polar Z ring septums. Rapidly oscillates between the poles of the cell to destabilize FtsZ filaments that have formed before they mature into polar Z rings.</text>
</comment>
<dbReference type="Pfam" id="PF13614">
    <property type="entry name" value="AAA_31"/>
    <property type="match status" value="1"/>
</dbReference>
<keyword evidence="4 10" id="KW-0547">Nucleotide-binding</keyword>
<evidence type="ECO:0000313" key="12">
    <source>
        <dbReference type="EMBL" id="MCM3713741.1"/>
    </source>
</evidence>
<feature type="binding site" evidence="10">
    <location>
        <begin position="11"/>
        <end position="18"/>
    </location>
    <ligand>
        <name>ATP</name>
        <dbReference type="ChEBI" id="CHEBI:30616"/>
    </ligand>
</feature>
<evidence type="ECO:0000256" key="4">
    <source>
        <dbReference type="ARBA" id="ARBA00022741"/>
    </source>
</evidence>
<dbReference type="AlphaFoldDB" id="A0A9X2DMV2"/>
<name>A0A9X2DMV2_9BACI</name>
<dbReference type="InterPro" id="IPR010223">
    <property type="entry name" value="MinD"/>
</dbReference>
<sequence>MTKVIAITSGKGGVGKTTVTANVGASLALMGKKVCVVDADFGLCNLDIPLGLTNRIIFDLFDYFNHTSLSLKSVLVKDKYIPNFYLLPGNKKGSFVEHDPVLLHQVISEIRESGQFDYVLIDSPSGIEKGFDTVIQSSDEAIVVTTPDLIALRDADRVIGILEETIRFSSSLVINWYNEKDGRLSIDDVVQTLAIPLLGTILEDEAIITSVQRGKVITLQPELEAGMRFRQIGRNIIKQETKAYEPTKSMKKQAHLIPLPLKLMKHKRSKNDHFVRGMAR</sequence>
<dbReference type="GO" id="GO:0051782">
    <property type="term" value="P:negative regulation of cell division"/>
    <property type="evidence" value="ECO:0007669"/>
    <property type="project" value="TreeGrafter"/>
</dbReference>
<dbReference type="GO" id="GO:0005829">
    <property type="term" value="C:cytosol"/>
    <property type="evidence" value="ECO:0007669"/>
    <property type="project" value="TreeGrafter"/>
</dbReference>
<evidence type="ECO:0000256" key="7">
    <source>
        <dbReference type="ARBA" id="ARBA00023306"/>
    </source>
</evidence>
<evidence type="ECO:0000313" key="13">
    <source>
        <dbReference type="Proteomes" id="UP001139179"/>
    </source>
</evidence>
<evidence type="ECO:0000256" key="10">
    <source>
        <dbReference type="PIRSR" id="PIRSR003092-1"/>
    </source>
</evidence>
<dbReference type="GO" id="GO:0000917">
    <property type="term" value="P:division septum assembly"/>
    <property type="evidence" value="ECO:0007669"/>
    <property type="project" value="UniProtKB-KW"/>
</dbReference>
<reference evidence="12" key="1">
    <citation type="submission" date="2022-05" db="EMBL/GenBank/DDBJ databases">
        <title>Comparative Genomics of Spacecraft Associated Microbes.</title>
        <authorList>
            <person name="Tran M.T."/>
            <person name="Wright A."/>
            <person name="Seuylemezian A."/>
            <person name="Eisen J."/>
            <person name="Coil D."/>
        </authorList>
    </citation>
    <scope>NUCLEOTIDE SEQUENCE</scope>
    <source>
        <strain evidence="12">214.1.1</strain>
    </source>
</reference>
<evidence type="ECO:0000256" key="2">
    <source>
        <dbReference type="ARBA" id="ARBA00016887"/>
    </source>
</evidence>
<evidence type="ECO:0000256" key="3">
    <source>
        <dbReference type="ARBA" id="ARBA00022618"/>
    </source>
</evidence>
<dbReference type="InterPro" id="IPR050625">
    <property type="entry name" value="ParA/MinD_ATPase"/>
</dbReference>
<gene>
    <name evidence="12" type="primary">minD</name>
    <name evidence="12" type="ORF">M3202_06560</name>
</gene>
<keyword evidence="6" id="KW-0717">Septation</keyword>
<keyword evidence="7" id="KW-0131">Cell cycle</keyword>
<accession>A0A9X2DMV2</accession>
<dbReference type="Gene3D" id="3.40.50.300">
    <property type="entry name" value="P-loop containing nucleotide triphosphate hydrolases"/>
    <property type="match status" value="1"/>
</dbReference>
<dbReference type="InterPro" id="IPR025501">
    <property type="entry name" value="MinD_FleN"/>
</dbReference>
<dbReference type="GO" id="GO:0016887">
    <property type="term" value="F:ATP hydrolysis activity"/>
    <property type="evidence" value="ECO:0007669"/>
    <property type="project" value="InterPro"/>
</dbReference>
<evidence type="ECO:0000259" key="11">
    <source>
        <dbReference type="Pfam" id="PF13614"/>
    </source>
</evidence>
<dbReference type="InterPro" id="IPR027417">
    <property type="entry name" value="P-loop_NTPase"/>
</dbReference>
<protein>
    <recommendedName>
        <fullName evidence="2">Septum site-determining protein MinD</fullName>
    </recommendedName>
    <alternativeName>
        <fullName evidence="9">Cell division inhibitor MinD</fullName>
    </alternativeName>
</protein>
<evidence type="ECO:0000256" key="5">
    <source>
        <dbReference type="ARBA" id="ARBA00022840"/>
    </source>
</evidence>
<evidence type="ECO:0000256" key="8">
    <source>
        <dbReference type="ARBA" id="ARBA00025436"/>
    </source>
</evidence>
<proteinExistence type="inferred from homology"/>